<dbReference type="Proteomes" id="UP000812966">
    <property type="component" value="Unassembled WGS sequence"/>
</dbReference>
<name>A0A8K0NTG5_9TREE</name>
<dbReference type="AlphaFoldDB" id="A0A8K0NTG5"/>
<gene>
    <name evidence="2" type="ORF">FFLO_03139</name>
</gene>
<organism evidence="2 3">
    <name type="scientific">Filobasidium floriforme</name>
    <dbReference type="NCBI Taxonomy" id="5210"/>
    <lineage>
        <taxon>Eukaryota</taxon>
        <taxon>Fungi</taxon>
        <taxon>Dikarya</taxon>
        <taxon>Basidiomycota</taxon>
        <taxon>Agaricomycotina</taxon>
        <taxon>Tremellomycetes</taxon>
        <taxon>Filobasidiales</taxon>
        <taxon>Filobasidiaceae</taxon>
        <taxon>Filobasidium</taxon>
    </lineage>
</organism>
<evidence type="ECO:0000256" key="1">
    <source>
        <dbReference type="SAM" id="MobiDB-lite"/>
    </source>
</evidence>
<dbReference type="EMBL" id="JABELV010000055">
    <property type="protein sequence ID" value="KAG7549026.1"/>
    <property type="molecule type" value="Genomic_DNA"/>
</dbReference>
<evidence type="ECO:0000313" key="3">
    <source>
        <dbReference type="Proteomes" id="UP000812966"/>
    </source>
</evidence>
<protein>
    <submittedName>
        <fullName evidence="2">Uncharacterized protein</fullName>
    </submittedName>
</protein>
<dbReference type="PANTHER" id="PTHR42100:SF1">
    <property type="entry name" value="OXIDOREDUCTASE 178 KDA SUBUNIT, PUTATIVE (AFU_ORTHOLOGUE AFUA_8G04320)-RELATED"/>
    <property type="match status" value="1"/>
</dbReference>
<reference evidence="2" key="1">
    <citation type="submission" date="2020-04" db="EMBL/GenBank/DDBJ databases">
        <title>Analysis of mating type loci in Filobasidium floriforme.</title>
        <authorList>
            <person name="Nowrousian M."/>
        </authorList>
    </citation>
    <scope>NUCLEOTIDE SEQUENCE</scope>
    <source>
        <strain evidence="2">CBS 6242</strain>
    </source>
</reference>
<keyword evidence="3" id="KW-1185">Reference proteome</keyword>
<accession>A0A8K0NTG5</accession>
<dbReference type="PANTHER" id="PTHR42100">
    <property type="entry name" value="OXIDOREDUCTASE 178 KDA SUBUNIT, PUTATIVE (AFU_ORTHOLOGUE AFUA_8G04320)-RELATED"/>
    <property type="match status" value="1"/>
</dbReference>
<proteinExistence type="predicted"/>
<dbReference type="InterPro" id="IPR034444">
    <property type="entry name" value="Nuo17.8"/>
</dbReference>
<sequence>MNRTILSARPAVAAVRQQARRTLVTSSPVRGAAGHDAHGHGAQAEDPNVYTKESFMNPTWRNTLIAGTLSYLAYSFLPTPPSTPTSPSSSSTYNQPAEDLPYLSKLLARITTPAEEWKRRNAKHLEQTVRSAEDRLLFQEAERPRVYRMKNPAYFDTLPPHRRPVGDDVNLSDLVVKNDPALPEIRQ</sequence>
<evidence type="ECO:0000313" key="2">
    <source>
        <dbReference type="EMBL" id="KAG7549026.1"/>
    </source>
</evidence>
<dbReference type="OrthoDB" id="2120038at2759"/>
<dbReference type="GO" id="GO:0005739">
    <property type="term" value="C:mitochondrion"/>
    <property type="evidence" value="ECO:0007669"/>
    <property type="project" value="InterPro"/>
</dbReference>
<comment type="caution">
    <text evidence="2">The sequence shown here is derived from an EMBL/GenBank/DDBJ whole genome shotgun (WGS) entry which is preliminary data.</text>
</comment>
<feature type="region of interest" description="Disordered" evidence="1">
    <location>
        <begin position="22"/>
        <end position="49"/>
    </location>
</feature>